<reference evidence="6" key="1">
    <citation type="submission" date="2017-08" db="EMBL/GenBank/DDBJ databases">
        <title>Draft genome sequence of Lactococcus sp. strain Rs-Y01, isolated from the gut of the lower termite Reticulitermes speratus.</title>
        <authorList>
            <person name="Ohkuma M."/>
            <person name="Yuki M."/>
        </authorList>
    </citation>
    <scope>NUCLEOTIDE SEQUENCE [LARGE SCALE GENOMIC DNA]</scope>
    <source>
        <strain evidence="6">Rs-Y01</strain>
    </source>
</reference>
<evidence type="ECO:0000259" key="4">
    <source>
        <dbReference type="PROSITE" id="PS51071"/>
    </source>
</evidence>
<feature type="domain" description="HTH rpiR-type" evidence="4">
    <location>
        <begin position="1"/>
        <end position="76"/>
    </location>
</feature>
<dbReference type="Pfam" id="PF01380">
    <property type="entry name" value="SIS"/>
    <property type="match status" value="1"/>
</dbReference>
<dbReference type="GO" id="GO:1901135">
    <property type="term" value="P:carbohydrate derivative metabolic process"/>
    <property type="evidence" value="ECO:0007669"/>
    <property type="project" value="InterPro"/>
</dbReference>
<name>A0A224WZF0_9LACT</name>
<keyword evidence="2" id="KW-0238">DNA-binding</keyword>
<dbReference type="GO" id="GO:0097367">
    <property type="term" value="F:carbohydrate derivative binding"/>
    <property type="evidence" value="ECO:0007669"/>
    <property type="project" value="InterPro"/>
</dbReference>
<dbReference type="SUPFAM" id="SSF46689">
    <property type="entry name" value="Homeodomain-like"/>
    <property type="match status" value="1"/>
</dbReference>
<dbReference type="GO" id="GO:0003677">
    <property type="term" value="F:DNA binding"/>
    <property type="evidence" value="ECO:0007669"/>
    <property type="project" value="UniProtKB-KW"/>
</dbReference>
<dbReference type="Gene3D" id="3.40.50.10490">
    <property type="entry name" value="Glucose-6-phosphate isomerase like protein, domain 1"/>
    <property type="match status" value="1"/>
</dbReference>
<dbReference type="InterPro" id="IPR000281">
    <property type="entry name" value="HTH_RpiR"/>
</dbReference>
<comment type="caution">
    <text evidence="5">The sequence shown here is derived from an EMBL/GenBank/DDBJ whole genome shotgun (WGS) entry which is preliminary data.</text>
</comment>
<organism evidence="5 6">
    <name type="scientific">Pseudolactococcus reticulitermitis</name>
    <dbReference type="NCBI Taxonomy" id="2025039"/>
    <lineage>
        <taxon>Bacteria</taxon>
        <taxon>Bacillati</taxon>
        <taxon>Bacillota</taxon>
        <taxon>Bacilli</taxon>
        <taxon>Lactobacillales</taxon>
        <taxon>Streptococcaceae</taxon>
        <taxon>Pseudolactococcus</taxon>
    </lineage>
</organism>
<keyword evidence="6" id="KW-1185">Reference proteome</keyword>
<dbReference type="PANTHER" id="PTHR30514">
    <property type="entry name" value="GLUCOKINASE"/>
    <property type="match status" value="1"/>
</dbReference>
<dbReference type="GO" id="GO:0003700">
    <property type="term" value="F:DNA-binding transcription factor activity"/>
    <property type="evidence" value="ECO:0007669"/>
    <property type="project" value="InterPro"/>
</dbReference>
<dbReference type="EMBL" id="BEDT01000002">
    <property type="protein sequence ID" value="GAX47448.1"/>
    <property type="molecule type" value="Genomic_DNA"/>
</dbReference>
<dbReference type="RefSeq" id="WP_094784496.1">
    <property type="nucleotide sequence ID" value="NZ_BEDT01000002.1"/>
</dbReference>
<evidence type="ECO:0000313" key="5">
    <source>
        <dbReference type="EMBL" id="GAX47448.1"/>
    </source>
</evidence>
<gene>
    <name evidence="5" type="ORF">RsY01_1048</name>
</gene>
<dbReference type="InterPro" id="IPR036388">
    <property type="entry name" value="WH-like_DNA-bd_sf"/>
</dbReference>
<protein>
    <recommendedName>
        <fullName evidence="4">HTH rpiR-type domain-containing protein</fullName>
    </recommendedName>
</protein>
<dbReference type="AlphaFoldDB" id="A0A224WZF0"/>
<evidence type="ECO:0000256" key="2">
    <source>
        <dbReference type="ARBA" id="ARBA00023125"/>
    </source>
</evidence>
<dbReference type="InterPro" id="IPR046348">
    <property type="entry name" value="SIS_dom_sf"/>
</dbReference>
<dbReference type="Gene3D" id="1.10.10.10">
    <property type="entry name" value="Winged helix-like DNA-binding domain superfamily/Winged helix DNA-binding domain"/>
    <property type="match status" value="1"/>
</dbReference>
<dbReference type="Pfam" id="PF01418">
    <property type="entry name" value="HTH_6"/>
    <property type="match status" value="1"/>
</dbReference>
<keyword evidence="1" id="KW-0805">Transcription regulation</keyword>
<sequence length="289" mass="32917">MKLVEILQHRENFNQVEADIAKFVLDNPQSVINLSVREFASQLFISPSAIVRFTKKIGLSGYSDFKMKVASELTYFSKDDTTLVALDLPVASKQTVRDIAKTMMNLHSQTLLDVYLDLDLKNITMAGDLILHSDWITIFAKGESILAAEALHQKLLRIGFNSHLEALHGFQLVKPIRAKQPIGIIISQFGDSREMLVNLRELARHNIPSIYITSNQNNKAWQSAQIGIYVENNETLNKMGSFASRTAFLYVTDVLYEYVFSRNYDENVKLLSDYAFQSRKRNRFLGVDD</sequence>
<dbReference type="InterPro" id="IPR009057">
    <property type="entry name" value="Homeodomain-like_sf"/>
</dbReference>
<evidence type="ECO:0000256" key="3">
    <source>
        <dbReference type="ARBA" id="ARBA00023163"/>
    </source>
</evidence>
<evidence type="ECO:0000256" key="1">
    <source>
        <dbReference type="ARBA" id="ARBA00023015"/>
    </source>
</evidence>
<dbReference type="OrthoDB" id="3684496at2"/>
<evidence type="ECO:0000313" key="6">
    <source>
        <dbReference type="Proteomes" id="UP000218689"/>
    </source>
</evidence>
<dbReference type="SUPFAM" id="SSF53697">
    <property type="entry name" value="SIS domain"/>
    <property type="match status" value="1"/>
</dbReference>
<dbReference type="InterPro" id="IPR001347">
    <property type="entry name" value="SIS_dom"/>
</dbReference>
<dbReference type="InterPro" id="IPR035472">
    <property type="entry name" value="RpiR-like_SIS"/>
</dbReference>
<accession>A0A224WZF0</accession>
<dbReference type="PROSITE" id="PS51071">
    <property type="entry name" value="HTH_RPIR"/>
    <property type="match status" value="1"/>
</dbReference>
<proteinExistence type="predicted"/>
<dbReference type="InterPro" id="IPR047640">
    <property type="entry name" value="RpiR-like"/>
</dbReference>
<dbReference type="PANTHER" id="PTHR30514:SF10">
    <property type="entry name" value="MURR_RPIR FAMILY TRANSCRIPTIONAL REGULATOR"/>
    <property type="match status" value="1"/>
</dbReference>
<dbReference type="CDD" id="cd05013">
    <property type="entry name" value="SIS_RpiR"/>
    <property type="match status" value="1"/>
</dbReference>
<dbReference type="Proteomes" id="UP000218689">
    <property type="component" value="Unassembled WGS sequence"/>
</dbReference>
<keyword evidence="3" id="KW-0804">Transcription</keyword>